<gene>
    <name evidence="10" type="ORF">PPAR00522_LOCUS17588</name>
</gene>
<comment type="similarity">
    <text evidence="7">Belongs to the protein kinase superfamily.</text>
</comment>
<dbReference type="PANTHER" id="PTHR44329">
    <property type="entry name" value="SERINE/THREONINE-PROTEIN KINASE TNNI3K-RELATED"/>
    <property type="match status" value="1"/>
</dbReference>
<dbReference type="SUPFAM" id="SSF56112">
    <property type="entry name" value="Protein kinase-like (PK-like)"/>
    <property type="match status" value="1"/>
</dbReference>
<evidence type="ECO:0000256" key="4">
    <source>
        <dbReference type="ARBA" id="ARBA00022777"/>
    </source>
</evidence>
<dbReference type="InterPro" id="IPR017441">
    <property type="entry name" value="Protein_kinase_ATP_BS"/>
</dbReference>
<feature type="coiled-coil region" evidence="8">
    <location>
        <begin position="13"/>
        <end position="40"/>
    </location>
</feature>
<dbReference type="GO" id="GO:0005524">
    <property type="term" value="F:ATP binding"/>
    <property type="evidence" value="ECO:0007669"/>
    <property type="project" value="UniProtKB-UniRule"/>
</dbReference>
<dbReference type="AlphaFoldDB" id="A0A7S0VEY4"/>
<keyword evidence="8" id="KW-0175">Coiled coil</keyword>
<dbReference type="PROSITE" id="PS00107">
    <property type="entry name" value="PROTEIN_KINASE_ATP"/>
    <property type="match status" value="1"/>
</dbReference>
<feature type="binding site" evidence="6">
    <location>
        <position position="78"/>
    </location>
    <ligand>
        <name>ATP</name>
        <dbReference type="ChEBI" id="CHEBI:30616"/>
    </ligand>
</feature>
<dbReference type="PANTHER" id="PTHR44329:SF289">
    <property type="entry name" value="SERINE_THREONINE-PROTEIN KINASE VIK"/>
    <property type="match status" value="1"/>
</dbReference>
<evidence type="ECO:0000313" key="10">
    <source>
        <dbReference type="EMBL" id="CAD8785076.1"/>
    </source>
</evidence>
<dbReference type="InterPro" id="IPR000719">
    <property type="entry name" value="Prot_kinase_dom"/>
</dbReference>
<dbReference type="Gene3D" id="1.10.510.10">
    <property type="entry name" value="Transferase(Phosphotransferase) domain 1"/>
    <property type="match status" value="1"/>
</dbReference>
<dbReference type="InterPro" id="IPR011009">
    <property type="entry name" value="Kinase-like_dom_sf"/>
</dbReference>
<evidence type="ECO:0000256" key="1">
    <source>
        <dbReference type="ARBA" id="ARBA00022527"/>
    </source>
</evidence>
<sequence length="302" mass="33807">MDQTFNNLKLSSRSDVDSELERLRQENKDLKRQLAGGAGLSGLNVALEDLDIQDQIGGGGFSLVHRGFWRGTPVTIKKWFDPNMTDELFAEFRAEVTTLSQLRHPNILQLLGASLRAPDLLMVTEHLPFSLHSVLYQQGIDLDKKKIVGIAQDICRAFIYLHGQKPALIHRDIKPANFLLDRAWKVKVCDFGLASNTREQTGAGTPPYMAPELLSGKPYNEKVDVYAFGVLLNEMLGREAPFLGLDVPSIRSRVLAGGRPDVPLSCPRPFQEMIQLCWDEDSKKRPTFVQLLDSLKAIAKEL</sequence>
<dbReference type="InterPro" id="IPR051681">
    <property type="entry name" value="Ser/Thr_Kinases-Pseudokinases"/>
</dbReference>
<dbReference type="PROSITE" id="PS50011">
    <property type="entry name" value="PROTEIN_KINASE_DOM"/>
    <property type="match status" value="1"/>
</dbReference>
<evidence type="ECO:0000256" key="3">
    <source>
        <dbReference type="ARBA" id="ARBA00022741"/>
    </source>
</evidence>
<dbReference type="SMART" id="SM00220">
    <property type="entry name" value="S_TKc"/>
    <property type="match status" value="1"/>
</dbReference>
<dbReference type="CDD" id="cd13999">
    <property type="entry name" value="STKc_MAP3K-like"/>
    <property type="match status" value="1"/>
</dbReference>
<dbReference type="PROSITE" id="PS00108">
    <property type="entry name" value="PROTEIN_KINASE_ST"/>
    <property type="match status" value="1"/>
</dbReference>
<name>A0A7S0VEY4_9CHLO</name>
<dbReference type="Gene3D" id="3.30.200.20">
    <property type="entry name" value="Phosphorylase Kinase, domain 1"/>
    <property type="match status" value="1"/>
</dbReference>
<dbReference type="GO" id="GO:0004674">
    <property type="term" value="F:protein serine/threonine kinase activity"/>
    <property type="evidence" value="ECO:0007669"/>
    <property type="project" value="UniProtKB-KW"/>
</dbReference>
<feature type="domain" description="Protein kinase" evidence="9">
    <location>
        <begin position="50"/>
        <end position="298"/>
    </location>
</feature>
<dbReference type="PIRSF" id="PIRSF000654">
    <property type="entry name" value="Integrin-linked_kinase"/>
    <property type="match status" value="1"/>
</dbReference>
<dbReference type="EMBL" id="HBFM01027185">
    <property type="protein sequence ID" value="CAD8785076.1"/>
    <property type="molecule type" value="Transcribed_RNA"/>
</dbReference>
<evidence type="ECO:0000259" key="9">
    <source>
        <dbReference type="PROSITE" id="PS50011"/>
    </source>
</evidence>
<accession>A0A7S0VEY4</accession>
<evidence type="ECO:0000256" key="8">
    <source>
        <dbReference type="SAM" id="Coils"/>
    </source>
</evidence>
<evidence type="ECO:0000256" key="2">
    <source>
        <dbReference type="ARBA" id="ARBA00022679"/>
    </source>
</evidence>
<evidence type="ECO:0000256" key="5">
    <source>
        <dbReference type="ARBA" id="ARBA00022840"/>
    </source>
</evidence>
<keyword evidence="4" id="KW-0418">Kinase</keyword>
<dbReference type="FunFam" id="3.30.200.20:FF:000180">
    <property type="entry name" value="serine/threonine-protein kinase STY46-like"/>
    <property type="match status" value="1"/>
</dbReference>
<protein>
    <recommendedName>
        <fullName evidence="9">Protein kinase domain-containing protein</fullName>
    </recommendedName>
</protein>
<proteinExistence type="inferred from homology"/>
<keyword evidence="5 6" id="KW-0067">ATP-binding</keyword>
<keyword evidence="2" id="KW-0808">Transferase</keyword>
<evidence type="ECO:0000256" key="6">
    <source>
        <dbReference type="PROSITE-ProRule" id="PRU10141"/>
    </source>
</evidence>
<dbReference type="InterPro" id="IPR001245">
    <property type="entry name" value="Ser-Thr/Tyr_kinase_cat_dom"/>
</dbReference>
<evidence type="ECO:0000256" key="7">
    <source>
        <dbReference type="RuleBase" id="RU000304"/>
    </source>
</evidence>
<keyword evidence="1 7" id="KW-0723">Serine/threonine-protein kinase</keyword>
<reference evidence="10" key="1">
    <citation type="submission" date="2021-01" db="EMBL/GenBank/DDBJ databases">
        <authorList>
            <person name="Corre E."/>
            <person name="Pelletier E."/>
            <person name="Niang G."/>
            <person name="Scheremetjew M."/>
            <person name="Finn R."/>
            <person name="Kale V."/>
            <person name="Holt S."/>
            <person name="Cochrane G."/>
            <person name="Meng A."/>
            <person name="Brown T."/>
            <person name="Cohen L."/>
        </authorList>
    </citation>
    <scope>NUCLEOTIDE SEQUENCE</scope>
    <source>
        <strain evidence="10">SAG 63-3</strain>
    </source>
</reference>
<keyword evidence="3 6" id="KW-0547">Nucleotide-binding</keyword>
<dbReference type="InterPro" id="IPR008271">
    <property type="entry name" value="Ser/Thr_kinase_AS"/>
</dbReference>
<dbReference type="Pfam" id="PF07714">
    <property type="entry name" value="PK_Tyr_Ser-Thr"/>
    <property type="match status" value="1"/>
</dbReference>
<organism evidence="10">
    <name type="scientific">Polytomella parva</name>
    <dbReference type="NCBI Taxonomy" id="51329"/>
    <lineage>
        <taxon>Eukaryota</taxon>
        <taxon>Viridiplantae</taxon>
        <taxon>Chlorophyta</taxon>
        <taxon>core chlorophytes</taxon>
        <taxon>Chlorophyceae</taxon>
        <taxon>CS clade</taxon>
        <taxon>Chlamydomonadales</taxon>
        <taxon>Chlamydomonadaceae</taxon>
        <taxon>Polytomella</taxon>
    </lineage>
</organism>